<protein>
    <recommendedName>
        <fullName evidence="12">EamA domain-containing protein</fullName>
    </recommendedName>
</protein>
<evidence type="ECO:0000313" key="8">
    <source>
        <dbReference type="EMBL" id="PLR84407.1"/>
    </source>
</evidence>
<keyword evidence="4 7" id="KW-0812">Transmembrane</keyword>
<feature type="transmembrane region" description="Helical" evidence="7">
    <location>
        <begin position="57"/>
        <end position="79"/>
    </location>
</feature>
<dbReference type="EMBL" id="PGVD01000008">
    <property type="protein sequence ID" value="PLS00591.1"/>
    <property type="molecule type" value="Genomic_DNA"/>
</dbReference>
<dbReference type="Proteomes" id="UP000234951">
    <property type="component" value="Unassembled WGS sequence"/>
</dbReference>
<comment type="subcellular location">
    <subcellularLocation>
        <location evidence="1">Membrane</location>
        <topology evidence="1">Multi-pass membrane protein</topology>
    </subcellularLocation>
</comment>
<evidence type="ECO:0000256" key="5">
    <source>
        <dbReference type="ARBA" id="ARBA00022989"/>
    </source>
</evidence>
<dbReference type="AlphaFoldDB" id="A0A2N5GPB4"/>
<organism evidence="8 10">
    <name type="scientific">Bacillus canaveralius</name>
    <dbReference type="NCBI Taxonomy" id="1403243"/>
    <lineage>
        <taxon>Bacteria</taxon>
        <taxon>Bacillati</taxon>
        <taxon>Bacillota</taxon>
        <taxon>Bacilli</taxon>
        <taxon>Bacillales</taxon>
        <taxon>Bacillaceae</taxon>
        <taxon>Bacillus</taxon>
    </lineage>
</organism>
<keyword evidence="3" id="KW-0762">Sugar transport</keyword>
<evidence type="ECO:0008006" key="12">
    <source>
        <dbReference type="Google" id="ProtNLM"/>
    </source>
</evidence>
<dbReference type="OrthoDB" id="1452595at2"/>
<comment type="similarity">
    <text evidence="2">Belongs to the GRP transporter (TC 2.A.7.5) family.</text>
</comment>
<reference evidence="8 10" key="1">
    <citation type="submission" date="2017-11" db="EMBL/GenBank/DDBJ databases">
        <title>Comparitive Functional Genomics of Dry Heat Resistant strains isolated from the Viking Spacecraft.</title>
        <authorList>
            <person name="Seuylemezian A."/>
            <person name="Cooper K."/>
            <person name="Vaishampayan P."/>
        </authorList>
    </citation>
    <scope>NUCLEOTIDE SEQUENCE [LARGE SCALE GENOMIC DNA]</scope>
    <source>
        <strain evidence="8 10">M4.6</strain>
    </source>
</reference>
<keyword evidence="5 7" id="KW-1133">Transmembrane helix</keyword>
<evidence type="ECO:0000256" key="2">
    <source>
        <dbReference type="ARBA" id="ARBA00006117"/>
    </source>
</evidence>
<dbReference type="GO" id="GO:0012505">
    <property type="term" value="C:endomembrane system"/>
    <property type="evidence" value="ECO:0007669"/>
    <property type="project" value="UniProtKB-SubCell"/>
</dbReference>
<evidence type="ECO:0000256" key="6">
    <source>
        <dbReference type="ARBA" id="ARBA00023136"/>
    </source>
</evidence>
<accession>A0A2N5GPB4</accession>
<comment type="caution">
    <text evidence="8">The sequence shown here is derived from an EMBL/GenBank/DDBJ whole genome shotgun (WGS) entry which is preliminary data.</text>
</comment>
<evidence type="ECO:0000256" key="4">
    <source>
        <dbReference type="ARBA" id="ARBA00022692"/>
    </source>
</evidence>
<dbReference type="InterPro" id="IPR010651">
    <property type="entry name" value="Sugar_transport"/>
</dbReference>
<name>A0A2N5GPB4_9BACI</name>
<evidence type="ECO:0000256" key="1">
    <source>
        <dbReference type="ARBA" id="ARBA00004141"/>
    </source>
</evidence>
<evidence type="ECO:0000313" key="11">
    <source>
        <dbReference type="Proteomes" id="UP000235114"/>
    </source>
</evidence>
<proteinExistence type="inferred from homology"/>
<gene>
    <name evidence="8" type="ORF">CU635_06550</name>
    <name evidence="9" type="ORF">CVD25_02245</name>
</gene>
<evidence type="ECO:0000313" key="10">
    <source>
        <dbReference type="Proteomes" id="UP000234951"/>
    </source>
</evidence>
<sequence length="95" mass="10337">MSGILLALIAAVSWGSIVLVSNKLGGDENSQTIGTTLGALLFSIFIFIFVQPDLSLLVCSVGFISGLFWSIYYCFVYRMKKSASFIEDVLFVSPV</sequence>
<evidence type="ECO:0000256" key="3">
    <source>
        <dbReference type="ARBA" id="ARBA00022597"/>
    </source>
</evidence>
<dbReference type="GO" id="GO:0015144">
    <property type="term" value="F:carbohydrate transmembrane transporter activity"/>
    <property type="evidence" value="ECO:0007669"/>
    <property type="project" value="InterPro"/>
</dbReference>
<dbReference type="Pfam" id="PF06800">
    <property type="entry name" value="Sugar_transport"/>
    <property type="match status" value="1"/>
</dbReference>
<dbReference type="EMBL" id="PGVA01000013">
    <property type="protein sequence ID" value="PLR84407.1"/>
    <property type="molecule type" value="Genomic_DNA"/>
</dbReference>
<keyword evidence="3" id="KW-0813">Transport</keyword>
<keyword evidence="11" id="KW-1185">Reference proteome</keyword>
<dbReference type="RefSeq" id="WP_101576373.1">
    <property type="nucleotide sequence ID" value="NZ_PGVA01000013.1"/>
</dbReference>
<reference evidence="9 11" key="2">
    <citation type="submission" date="2017-12" db="EMBL/GenBank/DDBJ databases">
        <title>Comparative Functional Genomics of Dry Heat Resistant strains isolated from the Viking Spacecraft.</title>
        <authorList>
            <person name="Seuylemezian A."/>
            <person name="Cooper K."/>
            <person name="Vaishampayan P."/>
        </authorList>
    </citation>
    <scope>NUCLEOTIDE SEQUENCE [LARGE SCALE GENOMIC DNA]</scope>
    <source>
        <strain evidence="9 11">ATCC 29669</strain>
    </source>
</reference>
<evidence type="ECO:0000256" key="7">
    <source>
        <dbReference type="SAM" id="Phobius"/>
    </source>
</evidence>
<dbReference type="GO" id="GO:0016020">
    <property type="term" value="C:membrane"/>
    <property type="evidence" value="ECO:0007669"/>
    <property type="project" value="InterPro"/>
</dbReference>
<evidence type="ECO:0000313" key="9">
    <source>
        <dbReference type="EMBL" id="PLS00591.1"/>
    </source>
</evidence>
<dbReference type="Proteomes" id="UP000235114">
    <property type="component" value="Unassembled WGS sequence"/>
</dbReference>
<feature type="transmembrane region" description="Helical" evidence="7">
    <location>
        <begin position="31"/>
        <end position="50"/>
    </location>
</feature>
<keyword evidence="6 7" id="KW-0472">Membrane</keyword>